<proteinExistence type="inferred from homology"/>
<dbReference type="GO" id="GO:0004803">
    <property type="term" value="F:transposase activity"/>
    <property type="evidence" value="ECO:0007669"/>
    <property type="project" value="InterPro"/>
</dbReference>
<dbReference type="RefSeq" id="WP_130273774.1">
    <property type="nucleotide sequence ID" value="NZ_SGXG01000001.1"/>
</dbReference>
<dbReference type="InterPro" id="IPR025399">
    <property type="entry name" value="DUF4372"/>
</dbReference>
<reference evidence="9 17" key="1">
    <citation type="submission" date="2019-02" db="EMBL/GenBank/DDBJ databases">
        <title>Genomic Encyclopedia of Archaeal and Bacterial Type Strains, Phase II (KMG-II): from individual species to whole genera.</title>
        <authorList>
            <person name="Goeker M."/>
        </authorList>
    </citation>
    <scope>NUCLEOTIDE SEQUENCE [LARGE SCALE GENOMIC DNA]</scope>
    <source>
        <strain evidence="9 17">DSM 21411</strain>
    </source>
</reference>
<evidence type="ECO:0000313" key="7">
    <source>
        <dbReference type="EMBL" id="RZS94535.1"/>
    </source>
</evidence>
<dbReference type="SUPFAM" id="SSF53098">
    <property type="entry name" value="Ribonuclease H-like"/>
    <property type="match status" value="1"/>
</dbReference>
<dbReference type="PANTHER" id="PTHR33258">
    <property type="entry name" value="TRANSPOSASE INSL FOR INSERTION SEQUENCE ELEMENT IS186A-RELATED"/>
    <property type="match status" value="1"/>
</dbReference>
<feature type="domain" description="DUF4372" evidence="6">
    <location>
        <begin position="11"/>
        <end position="83"/>
    </location>
</feature>
<dbReference type="InterPro" id="IPR047952">
    <property type="entry name" value="Transpos_IS4"/>
</dbReference>
<dbReference type="EMBL" id="SGXG01000001">
    <property type="protein sequence ID" value="RZS98011.1"/>
    <property type="molecule type" value="Genomic_DNA"/>
</dbReference>
<dbReference type="EMBL" id="SGXG01000001">
    <property type="protein sequence ID" value="RZS98368.1"/>
    <property type="molecule type" value="Genomic_DNA"/>
</dbReference>
<dbReference type="PANTHER" id="PTHR33258:SF1">
    <property type="entry name" value="TRANSPOSASE INSL FOR INSERTION SEQUENCE ELEMENT IS186A-RELATED"/>
    <property type="match status" value="1"/>
</dbReference>
<dbReference type="EMBL" id="SGXG01000001">
    <property type="protein sequence ID" value="RZS97956.1"/>
    <property type="molecule type" value="Genomic_DNA"/>
</dbReference>
<dbReference type="EMBL" id="SGXG01000001">
    <property type="protein sequence ID" value="RZS95081.1"/>
    <property type="molecule type" value="Genomic_DNA"/>
</dbReference>
<evidence type="ECO:0000313" key="9">
    <source>
        <dbReference type="EMBL" id="RZS95081.1"/>
    </source>
</evidence>
<evidence type="ECO:0000313" key="14">
    <source>
        <dbReference type="EMBL" id="RZS98368.1"/>
    </source>
</evidence>
<dbReference type="EMBL" id="SGXG01000001">
    <property type="protein sequence ID" value="RZS94535.1"/>
    <property type="molecule type" value="Genomic_DNA"/>
</dbReference>
<keyword evidence="3" id="KW-0238">DNA-binding</keyword>
<dbReference type="EMBL" id="SGXG01000001">
    <property type="protein sequence ID" value="RZS98413.1"/>
    <property type="molecule type" value="Genomic_DNA"/>
</dbReference>
<evidence type="ECO:0000256" key="1">
    <source>
        <dbReference type="ARBA" id="ARBA00010075"/>
    </source>
</evidence>
<accession>A0A4Q7P573</accession>
<dbReference type="GO" id="GO:0006313">
    <property type="term" value="P:DNA transposition"/>
    <property type="evidence" value="ECO:0007669"/>
    <property type="project" value="InterPro"/>
</dbReference>
<evidence type="ECO:0000313" key="15">
    <source>
        <dbReference type="EMBL" id="RZS98413.1"/>
    </source>
</evidence>
<dbReference type="Proteomes" id="UP000292209">
    <property type="component" value="Unassembled WGS sequence"/>
</dbReference>
<dbReference type="EMBL" id="SGXG01000001">
    <property type="protein sequence ID" value="RZS96174.1"/>
    <property type="molecule type" value="Genomic_DNA"/>
</dbReference>
<evidence type="ECO:0000313" key="16">
    <source>
        <dbReference type="EMBL" id="RZS98491.1"/>
    </source>
</evidence>
<evidence type="ECO:0000313" key="11">
    <source>
        <dbReference type="EMBL" id="RZS97956.1"/>
    </source>
</evidence>
<evidence type="ECO:0000259" key="6">
    <source>
        <dbReference type="Pfam" id="PF14294"/>
    </source>
</evidence>
<dbReference type="GO" id="GO:0003677">
    <property type="term" value="F:DNA binding"/>
    <property type="evidence" value="ECO:0007669"/>
    <property type="project" value="UniProtKB-KW"/>
</dbReference>
<organism evidence="9 17">
    <name type="scientific">Cecembia calidifontis</name>
    <dbReference type="NCBI Taxonomy" id="1187080"/>
    <lineage>
        <taxon>Bacteria</taxon>
        <taxon>Pseudomonadati</taxon>
        <taxon>Bacteroidota</taxon>
        <taxon>Cytophagia</taxon>
        <taxon>Cytophagales</taxon>
        <taxon>Cyclobacteriaceae</taxon>
        <taxon>Cecembia</taxon>
    </lineage>
</organism>
<dbReference type="NCBIfam" id="NF033592">
    <property type="entry name" value="transpos_IS4_1"/>
    <property type="match status" value="1"/>
</dbReference>
<protein>
    <submittedName>
        <fullName evidence="9">DDE family transposase</fullName>
    </submittedName>
</protein>
<dbReference type="EMBL" id="SGXG01000001">
    <property type="protein sequence ID" value="RZS98285.1"/>
    <property type="molecule type" value="Genomic_DNA"/>
</dbReference>
<name>A0A4Q7P573_9BACT</name>
<evidence type="ECO:0000313" key="12">
    <source>
        <dbReference type="EMBL" id="RZS98011.1"/>
    </source>
</evidence>
<evidence type="ECO:0000313" key="8">
    <source>
        <dbReference type="EMBL" id="RZS94586.1"/>
    </source>
</evidence>
<dbReference type="InterPro" id="IPR002559">
    <property type="entry name" value="Transposase_11"/>
</dbReference>
<keyword evidence="2" id="KW-0815">Transposition</keyword>
<feature type="domain" description="Transposase IS4-like" evidence="5">
    <location>
        <begin position="136"/>
        <end position="344"/>
    </location>
</feature>
<dbReference type="Pfam" id="PF01609">
    <property type="entry name" value="DDE_Tnp_1"/>
    <property type="match status" value="1"/>
</dbReference>
<dbReference type="Pfam" id="PF14294">
    <property type="entry name" value="DUF4372"/>
    <property type="match status" value="1"/>
</dbReference>
<keyword evidence="17" id="KW-1185">Reference proteome</keyword>
<evidence type="ECO:0000256" key="2">
    <source>
        <dbReference type="ARBA" id="ARBA00022578"/>
    </source>
</evidence>
<comment type="caution">
    <text evidence="9">The sequence shown here is derived from an EMBL/GenBank/DDBJ whole genome shotgun (WGS) entry which is preliminary data.</text>
</comment>
<dbReference type="InterPro" id="IPR012337">
    <property type="entry name" value="RNaseH-like_sf"/>
</dbReference>
<keyword evidence="4" id="KW-0233">DNA recombination</keyword>
<evidence type="ECO:0000259" key="5">
    <source>
        <dbReference type="Pfam" id="PF01609"/>
    </source>
</evidence>
<evidence type="ECO:0000313" key="13">
    <source>
        <dbReference type="EMBL" id="RZS98285.1"/>
    </source>
</evidence>
<dbReference type="OrthoDB" id="7327264at2"/>
<evidence type="ECO:0000313" key="10">
    <source>
        <dbReference type="EMBL" id="RZS96174.1"/>
    </source>
</evidence>
<comment type="similarity">
    <text evidence="1">Belongs to the transposase 11 family.</text>
</comment>
<dbReference type="EMBL" id="SGXG01000001">
    <property type="protein sequence ID" value="RZS98491.1"/>
    <property type="molecule type" value="Genomic_DNA"/>
</dbReference>
<evidence type="ECO:0000256" key="4">
    <source>
        <dbReference type="ARBA" id="ARBA00023172"/>
    </source>
</evidence>
<gene>
    <name evidence="7" type="ORF">BC751_0033</name>
    <name evidence="8" type="ORF">BC751_0087</name>
    <name evidence="9" type="ORF">BC751_0596</name>
    <name evidence="10" type="ORF">BC751_1739</name>
    <name evidence="11" type="ORF">BC751_3584</name>
    <name evidence="12" type="ORF">BC751_3640</name>
    <name evidence="13" type="ORF">BC751_3927</name>
    <name evidence="14" type="ORF">BC751_4015</name>
    <name evidence="15" type="ORF">BC751_4064</name>
    <name evidence="16" type="ORF">BC751_4148</name>
</gene>
<evidence type="ECO:0000313" key="17">
    <source>
        <dbReference type="Proteomes" id="UP000292209"/>
    </source>
</evidence>
<evidence type="ECO:0000256" key="3">
    <source>
        <dbReference type="ARBA" id="ARBA00023125"/>
    </source>
</evidence>
<dbReference type="EMBL" id="SGXG01000001">
    <property type="protein sequence ID" value="RZS94586.1"/>
    <property type="molecule type" value="Genomic_DNA"/>
</dbReference>
<sequence length="408" mass="47031">MTQFKHKFLSGHPIIAQLLSLIPKELLNQVVEEENSDRYYKKLKTSDHFICMFYAVLTRNSSLREVCKNIGLIITKLIPFGMKQLPARSTLSDANRKRSYRVFEQLYKGLYSYYRASLVGNWLDIGGEVDLSRVEVFDSSTVTLFKEILRGAGRNPLNGKKKGGAKIFAKMNLAEGVPNFICIRSAATNENMFLKVMDLPEHGIAVFDKGYNRYSCFEKWDSSNRYFVTRKKDNARYEVVSEFDCTHALDIIKDQIISLSYREKGVSRTVEARLVVYADPESGETLEFITNLKGLDALTIALLYKNRWVIEVLFKQIKQNFELRYFLSDSENGIKIQIWVALILNLLFTVLHKRIKEAEDFSTMVMVAAKNLCSYVSLEKFLLFPEAYFKSIFQKDIQNVQTQLFLSG</sequence>
<dbReference type="AlphaFoldDB" id="A0A4Q7P573"/>